<proteinExistence type="predicted"/>
<dbReference type="EMBL" id="VSSQ01118426">
    <property type="protein sequence ID" value="MPN52378.1"/>
    <property type="molecule type" value="Genomic_DNA"/>
</dbReference>
<organism evidence="1">
    <name type="scientific">bioreactor metagenome</name>
    <dbReference type="NCBI Taxonomy" id="1076179"/>
    <lineage>
        <taxon>unclassified sequences</taxon>
        <taxon>metagenomes</taxon>
        <taxon>ecological metagenomes</taxon>
    </lineage>
</organism>
<sequence length="106" mass="11494">MAQEVLQSILEEEKSAAEVMAAAQRDAVDIIKEAENAARLREREAALESRDLYRKLLGDATEKAEAGLDAQSAERRALTDAQIGKAAALLPRAAQLIAEEVIHGNR</sequence>
<comment type="caution">
    <text evidence="1">The sequence shown here is derived from an EMBL/GenBank/DDBJ whole genome shotgun (WGS) entry which is preliminary data.</text>
</comment>
<reference evidence="1" key="1">
    <citation type="submission" date="2019-08" db="EMBL/GenBank/DDBJ databases">
        <authorList>
            <person name="Kucharzyk K."/>
            <person name="Murdoch R.W."/>
            <person name="Higgins S."/>
            <person name="Loffler F."/>
        </authorList>
    </citation>
    <scope>NUCLEOTIDE SEQUENCE</scope>
</reference>
<gene>
    <name evidence="1" type="ORF">SDC9_200039</name>
</gene>
<evidence type="ECO:0000313" key="1">
    <source>
        <dbReference type="EMBL" id="MPN52378.1"/>
    </source>
</evidence>
<dbReference type="AlphaFoldDB" id="A0A645IM56"/>
<protein>
    <submittedName>
        <fullName evidence="1">Uncharacterized protein</fullName>
    </submittedName>
</protein>
<name>A0A645IM56_9ZZZZ</name>
<accession>A0A645IM56</accession>